<keyword evidence="4 8" id="KW-0812">Transmembrane</keyword>
<dbReference type="GO" id="GO:0018279">
    <property type="term" value="P:protein N-linked glycosylation via asparagine"/>
    <property type="evidence" value="ECO:0007669"/>
    <property type="project" value="UniProtKB-UniRule"/>
</dbReference>
<keyword evidence="5 8" id="KW-0256">Endoplasmic reticulum</keyword>
<feature type="chain" id="PRO_5041771076" description="Dolichyl-diphosphooligosaccharide--protein glycosyltransferase subunit WBP1" evidence="8">
    <location>
        <begin position="22"/>
        <end position="480"/>
    </location>
</feature>
<feature type="domain" description="OST48 middle" evidence="10">
    <location>
        <begin position="339"/>
        <end position="469"/>
    </location>
</feature>
<comment type="subcellular location">
    <subcellularLocation>
        <location evidence="8">Endoplasmic reticulum membrane</location>
        <topology evidence="8">Single-pass type I membrane protein</topology>
    </subcellularLocation>
    <subcellularLocation>
        <location evidence="1">Membrane</location>
        <topology evidence="1">Single-pass type I membrane protein</topology>
    </subcellularLocation>
</comment>
<name>A0AAF0JH43_9BASI</name>
<evidence type="ECO:0000256" key="8">
    <source>
        <dbReference type="RuleBase" id="RU361142"/>
    </source>
</evidence>
<dbReference type="InterPro" id="IPR055457">
    <property type="entry name" value="OST48_N"/>
</dbReference>
<keyword evidence="6 8" id="KW-1133">Transmembrane helix</keyword>
<dbReference type="InterPro" id="IPR055459">
    <property type="entry name" value="OST48_MD"/>
</dbReference>
<dbReference type="Proteomes" id="UP001217754">
    <property type="component" value="Chromosome 6"/>
</dbReference>
<dbReference type="GeneID" id="85227153"/>
<evidence type="ECO:0000256" key="2">
    <source>
        <dbReference type="ARBA" id="ARBA00004922"/>
    </source>
</evidence>
<dbReference type="PANTHER" id="PTHR10830:SF0">
    <property type="entry name" value="DOLICHYL-DIPHOSPHOOLIGOSACCHARIDE--PROTEIN GLYCOSYLTRANSFERASE 48 KDA SUBUNIT"/>
    <property type="match status" value="1"/>
</dbReference>
<evidence type="ECO:0000256" key="1">
    <source>
        <dbReference type="ARBA" id="ARBA00004479"/>
    </source>
</evidence>
<comment type="function">
    <text evidence="8">Subunit of the oligosaccharyl transferase (OST) complex that catalyzes the initial transfer of a defined glycan (Glc(3)Man(9)GlcNAc(2) in eukaryotes) from the lipid carrier dolichol-pyrophosphate to an asparagine residue within an Asn-X-Ser/Thr consensus motif in nascent polypeptide chains, the first step in protein N-glycosylation. N-glycosylation occurs cotranslationally and the complex associates with the Sec61 complex at the channel-forming translocon complex that mediates protein translocation across the endoplasmic reticulum (ER).</text>
</comment>
<evidence type="ECO:0000256" key="3">
    <source>
        <dbReference type="ARBA" id="ARBA00008743"/>
    </source>
</evidence>
<evidence type="ECO:0000259" key="9">
    <source>
        <dbReference type="Pfam" id="PF03345"/>
    </source>
</evidence>
<dbReference type="PANTHER" id="PTHR10830">
    <property type="entry name" value="DOLICHYL-DIPHOSPHOOLIGOSACCHARIDE--PROTEIN GLYCOSYLTRANSFERASE 48 KDA SUBUNIT"/>
    <property type="match status" value="1"/>
</dbReference>
<evidence type="ECO:0000256" key="6">
    <source>
        <dbReference type="ARBA" id="ARBA00022989"/>
    </source>
</evidence>
<keyword evidence="8" id="KW-0732">Signal</keyword>
<organism evidence="11 12">
    <name type="scientific">Malassezia japonica</name>
    <dbReference type="NCBI Taxonomy" id="223818"/>
    <lineage>
        <taxon>Eukaryota</taxon>
        <taxon>Fungi</taxon>
        <taxon>Dikarya</taxon>
        <taxon>Basidiomycota</taxon>
        <taxon>Ustilaginomycotina</taxon>
        <taxon>Malasseziomycetes</taxon>
        <taxon>Malasseziales</taxon>
        <taxon>Malasseziaceae</taxon>
        <taxon>Malassezia</taxon>
    </lineage>
</organism>
<comment type="pathway">
    <text evidence="2 8">Protein modification; protein glycosylation.</text>
</comment>
<dbReference type="EMBL" id="CP119963">
    <property type="protein sequence ID" value="WFD40516.1"/>
    <property type="molecule type" value="Genomic_DNA"/>
</dbReference>
<evidence type="ECO:0000313" key="11">
    <source>
        <dbReference type="EMBL" id="WFD40516.1"/>
    </source>
</evidence>
<evidence type="ECO:0000259" key="10">
    <source>
        <dbReference type="Pfam" id="PF23358"/>
    </source>
</evidence>
<dbReference type="InterPro" id="IPR005013">
    <property type="entry name" value="DDOST_48_kDa_subunit"/>
</dbReference>
<gene>
    <name evidence="11" type="primary">WBP1</name>
    <name evidence="11" type="ORF">MJAP1_003502</name>
</gene>
<dbReference type="RefSeq" id="XP_060123413.1">
    <property type="nucleotide sequence ID" value="XM_060267430.1"/>
</dbReference>
<dbReference type="AlphaFoldDB" id="A0AAF0JH43"/>
<evidence type="ECO:0000256" key="5">
    <source>
        <dbReference type="ARBA" id="ARBA00022824"/>
    </source>
</evidence>
<keyword evidence="12" id="KW-1185">Reference proteome</keyword>
<feature type="transmembrane region" description="Helical" evidence="8">
    <location>
        <begin position="447"/>
        <end position="470"/>
    </location>
</feature>
<evidence type="ECO:0000256" key="7">
    <source>
        <dbReference type="ARBA" id="ARBA00023136"/>
    </source>
</evidence>
<keyword evidence="7 8" id="KW-0472">Membrane</keyword>
<dbReference type="Pfam" id="PF03345">
    <property type="entry name" value="OST48_N"/>
    <property type="match status" value="1"/>
</dbReference>
<reference evidence="11" key="1">
    <citation type="submission" date="2023-03" db="EMBL/GenBank/DDBJ databases">
        <title>Mating type loci evolution in Malassezia.</title>
        <authorList>
            <person name="Coelho M.A."/>
        </authorList>
    </citation>
    <scope>NUCLEOTIDE SEQUENCE</scope>
    <source>
        <strain evidence="11">CBS 9431</strain>
    </source>
</reference>
<sequence>MWQRWLGVVCALALCVQAALAVSAYGNRVLLVLDDEKENYSSFIETLDQSGYQVTLAKSGDAKRDDVLFSFGERQYDHLALLVPELKGLKDALAPQQLVRFAEDGGNLLVGLSPRVSEAWRDFAREFRLEVSERDTKLVDHFGYDAERDLGDHAAVLVGGRRAHFAAGGAANERVFSQATREALEREPLMYRGIAHWIGPNPLAFSILAPPATSYQSEVPKIVGGEAKGIKKLEAHHDAAELLTGFDAASPDATASLVSAVQLRPNSARVTFVGSVELFGNALYGDDVRPLQRAVVDDIVQWTFQERGVLRVVRSGHERVRKSEEDVRPDYEEELGVAAKMYRVKDEVFFVLELQQFEHEWQPAPTDLDIQLAVTMLDPYITLPLEGHVDGEHTRYQGSFRLPDRHGVFTLRVNWKRHGWSYVLTEDVVPVRPFNHDEYPRYLSSSWPYISGALSTMLGFAVFVALWLLLPVDKAPGKTE</sequence>
<keyword evidence="11" id="KW-0808">Transferase</keyword>
<dbReference type="Pfam" id="PF23358">
    <property type="entry name" value="OST48_MD"/>
    <property type="match status" value="1"/>
</dbReference>
<feature type="domain" description="OST48 N-terminal" evidence="9">
    <location>
        <begin position="28"/>
        <end position="303"/>
    </location>
</feature>
<proteinExistence type="inferred from homology"/>
<dbReference type="GO" id="GO:0008250">
    <property type="term" value="C:oligosaccharyltransferase complex"/>
    <property type="evidence" value="ECO:0007669"/>
    <property type="project" value="TreeGrafter"/>
</dbReference>
<accession>A0AAF0JH43</accession>
<comment type="subunit">
    <text evidence="8">Component of the oligosaccharyltransferase (OST) complex.</text>
</comment>
<feature type="signal peptide" evidence="8">
    <location>
        <begin position="1"/>
        <end position="21"/>
    </location>
</feature>
<protein>
    <recommendedName>
        <fullName evidence="8">Dolichyl-diphosphooligosaccharide--protein glycosyltransferase subunit WBP1</fullName>
        <shortName evidence="8">Oligosaccharyl transferase subunit WBP1</shortName>
    </recommendedName>
</protein>
<evidence type="ECO:0000313" key="12">
    <source>
        <dbReference type="Proteomes" id="UP001217754"/>
    </source>
</evidence>
<comment type="similarity">
    <text evidence="3 8">Belongs to the DDOST 48 kDa subunit family.</text>
</comment>
<evidence type="ECO:0000256" key="4">
    <source>
        <dbReference type="ARBA" id="ARBA00022692"/>
    </source>
</evidence>
<dbReference type="GO" id="GO:0016740">
    <property type="term" value="F:transferase activity"/>
    <property type="evidence" value="ECO:0007669"/>
    <property type="project" value="UniProtKB-KW"/>
</dbReference>